<reference evidence="4 5" key="1">
    <citation type="submission" date="2023-03" db="EMBL/GenBank/DDBJ databases">
        <title>Bacillus Genome Sequencing.</title>
        <authorList>
            <person name="Dunlap C."/>
        </authorList>
    </citation>
    <scope>NUCLEOTIDE SEQUENCE [LARGE SCALE GENOMIC DNA]</scope>
    <source>
        <strain evidence="4 5">BD-525</strain>
    </source>
</reference>
<feature type="signal peptide" evidence="1">
    <location>
        <begin position="1"/>
        <end position="23"/>
    </location>
</feature>
<feature type="domain" description="DUF3298" evidence="2">
    <location>
        <begin position="287"/>
        <end position="354"/>
    </location>
</feature>
<accession>A0ABU6GT72</accession>
<keyword evidence="1" id="KW-0732">Signal</keyword>
<evidence type="ECO:0000313" key="4">
    <source>
        <dbReference type="EMBL" id="MEC0241372.1"/>
    </source>
</evidence>
<feature type="domain" description="Deacetylase PdaC" evidence="3">
    <location>
        <begin position="180"/>
        <end position="268"/>
    </location>
</feature>
<dbReference type="Pfam" id="PF11738">
    <property type="entry name" value="DUF3298"/>
    <property type="match status" value="1"/>
</dbReference>
<dbReference type="EMBL" id="JARLKZ010000010">
    <property type="protein sequence ID" value="MEC0241372.1"/>
    <property type="molecule type" value="Genomic_DNA"/>
</dbReference>
<name>A0ABU6GT72_9BACL</name>
<proteinExistence type="predicted"/>
<protein>
    <submittedName>
        <fullName evidence="4">DUF4163 domain-containing protein</fullName>
    </submittedName>
</protein>
<evidence type="ECO:0000259" key="2">
    <source>
        <dbReference type="Pfam" id="PF11738"/>
    </source>
</evidence>
<sequence>MNKTMKWSAAVLAAGVLFGGANMTGGAMVHAAAVKPVAKQSVQPSVVLQYNGTTLKQQGKIVNGITMIPVTVLRDSLGLPLNYNPGTKTYSIGSGTTKLNLELSEYGVTSNLNSYYIYSYGDNDIDFYESKNIDGHLYVPFKVLNDFMGFKGVWNPSLKSLDISKQEMNNISVSSETLTKSNKNASIVIHYPKVSGLPEDVQSKINKAFKDDAEAFAADSEEQASHRDGKIEHMYDFVQSFVVTYNREGILSVVTDKYGYTGGAHGSTYRDGMTFSLKDGKQLELGDVLKAAPDYKQKLDKMLKQKTIKVTFDAKGAGLSDQPNFYVKEGGLAIYYQQYEIAPYAAGFPTYTFSFGELLPKGTDPFADYK</sequence>
<dbReference type="InterPro" id="IPR025303">
    <property type="entry name" value="PdaC"/>
</dbReference>
<dbReference type="Pfam" id="PF13739">
    <property type="entry name" value="PdaC"/>
    <property type="match status" value="1"/>
</dbReference>
<feature type="chain" id="PRO_5045885045" evidence="1">
    <location>
        <begin position="24"/>
        <end position="370"/>
    </location>
</feature>
<organism evidence="4 5">
    <name type="scientific">Paenibacillus dokdonensis</name>
    <dbReference type="NCBI Taxonomy" id="2567944"/>
    <lineage>
        <taxon>Bacteria</taxon>
        <taxon>Bacillati</taxon>
        <taxon>Bacillota</taxon>
        <taxon>Bacilli</taxon>
        <taxon>Bacillales</taxon>
        <taxon>Paenibacillaceae</taxon>
        <taxon>Paenibacillus</taxon>
    </lineage>
</organism>
<dbReference type="Proteomes" id="UP001344632">
    <property type="component" value="Unassembled WGS sequence"/>
</dbReference>
<comment type="caution">
    <text evidence="4">The sequence shown here is derived from an EMBL/GenBank/DDBJ whole genome shotgun (WGS) entry which is preliminary data.</text>
</comment>
<dbReference type="Gene3D" id="3.90.640.20">
    <property type="entry name" value="Heat-shock cognate protein, ATPase"/>
    <property type="match status" value="1"/>
</dbReference>
<dbReference type="InterPro" id="IPR021729">
    <property type="entry name" value="DUF3298"/>
</dbReference>
<evidence type="ECO:0000313" key="5">
    <source>
        <dbReference type="Proteomes" id="UP001344632"/>
    </source>
</evidence>
<evidence type="ECO:0000259" key="3">
    <source>
        <dbReference type="Pfam" id="PF13739"/>
    </source>
</evidence>
<gene>
    <name evidence="4" type="ORF">P4H66_16205</name>
</gene>
<keyword evidence="5" id="KW-1185">Reference proteome</keyword>
<dbReference type="RefSeq" id="WP_326089089.1">
    <property type="nucleotide sequence ID" value="NZ_JARLKZ010000010.1"/>
</dbReference>
<evidence type="ECO:0000256" key="1">
    <source>
        <dbReference type="SAM" id="SignalP"/>
    </source>
</evidence>
<dbReference type="InterPro" id="IPR037126">
    <property type="entry name" value="PdaC/RsiV-like_sf"/>
</dbReference>
<dbReference type="Gene3D" id="3.30.565.40">
    <property type="entry name" value="Fervidobacterium nodosum Rt17-B1 like"/>
    <property type="match status" value="1"/>
</dbReference>